<sequence length="318" mass="36842">MTTTTELISTTTTNGENSVKRKEIICRDWARSPIALSSNYGDEIFTHTIYVKYEKFLFTFYDPDENPVKIMVTITGNLEGFCLLWFNTYNTTNYECISNMDNTMVLPELQRANSYTFCMLYNDEMTASPFDCFGFEIRVEFAERAWIRNKYSKPVTIAAIVALALAIFLSAFVMYCCVRRYPVLIKGNKRVVIVGRRKPAESTRPREYDKPAYIPPSFESMLSTNPQSNYGYTRVRRRHYRSPMLRSLSEHSIFSNEVAYIRPTGPTSYQLNTWRLGTRGGQPYVDTFEETVYGPKPPPLPPPNNINLEWEENLYTTL</sequence>
<accession>A0AAW1KH95</accession>
<keyword evidence="1" id="KW-1133">Transmembrane helix</keyword>
<dbReference type="Proteomes" id="UP001458880">
    <property type="component" value="Unassembled WGS sequence"/>
</dbReference>
<evidence type="ECO:0008006" key="4">
    <source>
        <dbReference type="Google" id="ProtNLM"/>
    </source>
</evidence>
<evidence type="ECO:0000256" key="1">
    <source>
        <dbReference type="SAM" id="Phobius"/>
    </source>
</evidence>
<dbReference type="AlphaFoldDB" id="A0AAW1KH95"/>
<keyword evidence="1" id="KW-0472">Membrane</keyword>
<keyword evidence="1" id="KW-0812">Transmembrane</keyword>
<protein>
    <recommendedName>
        <fullName evidence="4">CUB domain-containing protein</fullName>
    </recommendedName>
</protein>
<evidence type="ECO:0000313" key="3">
    <source>
        <dbReference type="Proteomes" id="UP001458880"/>
    </source>
</evidence>
<reference evidence="2 3" key="1">
    <citation type="journal article" date="2024" name="BMC Genomics">
        <title>De novo assembly and annotation of Popillia japonica's genome with initial clues to its potential as an invasive pest.</title>
        <authorList>
            <person name="Cucini C."/>
            <person name="Boschi S."/>
            <person name="Funari R."/>
            <person name="Cardaioli E."/>
            <person name="Iannotti N."/>
            <person name="Marturano G."/>
            <person name="Paoli F."/>
            <person name="Bruttini M."/>
            <person name="Carapelli A."/>
            <person name="Frati F."/>
            <person name="Nardi F."/>
        </authorList>
    </citation>
    <scope>NUCLEOTIDE SEQUENCE [LARGE SCALE GENOMIC DNA]</scope>
    <source>
        <strain evidence="2">DMR45628</strain>
    </source>
</reference>
<feature type="transmembrane region" description="Helical" evidence="1">
    <location>
        <begin position="154"/>
        <end position="175"/>
    </location>
</feature>
<gene>
    <name evidence="2" type="ORF">QE152_g23421</name>
</gene>
<proteinExistence type="predicted"/>
<comment type="caution">
    <text evidence="2">The sequence shown here is derived from an EMBL/GenBank/DDBJ whole genome shotgun (WGS) entry which is preliminary data.</text>
</comment>
<keyword evidence="3" id="KW-1185">Reference proteome</keyword>
<evidence type="ECO:0000313" key="2">
    <source>
        <dbReference type="EMBL" id="KAK9718020.1"/>
    </source>
</evidence>
<name>A0AAW1KH95_POPJA</name>
<dbReference type="EMBL" id="JASPKY010000233">
    <property type="protein sequence ID" value="KAK9718020.1"/>
    <property type="molecule type" value="Genomic_DNA"/>
</dbReference>
<organism evidence="2 3">
    <name type="scientific">Popillia japonica</name>
    <name type="common">Japanese beetle</name>
    <dbReference type="NCBI Taxonomy" id="7064"/>
    <lineage>
        <taxon>Eukaryota</taxon>
        <taxon>Metazoa</taxon>
        <taxon>Ecdysozoa</taxon>
        <taxon>Arthropoda</taxon>
        <taxon>Hexapoda</taxon>
        <taxon>Insecta</taxon>
        <taxon>Pterygota</taxon>
        <taxon>Neoptera</taxon>
        <taxon>Endopterygota</taxon>
        <taxon>Coleoptera</taxon>
        <taxon>Polyphaga</taxon>
        <taxon>Scarabaeiformia</taxon>
        <taxon>Scarabaeidae</taxon>
        <taxon>Rutelinae</taxon>
        <taxon>Popillia</taxon>
    </lineage>
</organism>